<organism evidence="2">
    <name type="scientific">Oryza sativa subsp. japonica</name>
    <name type="common">Rice</name>
    <dbReference type="NCBI Taxonomy" id="39947"/>
    <lineage>
        <taxon>Eukaryota</taxon>
        <taxon>Viridiplantae</taxon>
        <taxon>Streptophyta</taxon>
        <taxon>Embryophyta</taxon>
        <taxon>Tracheophyta</taxon>
        <taxon>Spermatophyta</taxon>
        <taxon>Magnoliopsida</taxon>
        <taxon>Liliopsida</taxon>
        <taxon>Poales</taxon>
        <taxon>Poaceae</taxon>
        <taxon>BOP clade</taxon>
        <taxon>Oryzoideae</taxon>
        <taxon>Oryzeae</taxon>
        <taxon>Oryzinae</taxon>
        <taxon>Oryza</taxon>
        <taxon>Oryza sativa</taxon>
    </lineage>
</organism>
<accession>B9G850</accession>
<name>B9G850_ORYSJ</name>
<sequence length="95" mass="10411">MEPRISRETGARHSMRPSTSVSASWPSTVTLSTECIVPTVVSPDNDCFANHTTDCVTGCDALLLAPKGNHVVRMNLTTLLSDKLKPRRRSRGMGW</sequence>
<evidence type="ECO:0000313" key="2">
    <source>
        <dbReference type="EMBL" id="EEE50785.1"/>
    </source>
</evidence>
<protein>
    <submittedName>
        <fullName evidence="2">Uncharacterized protein</fullName>
    </submittedName>
</protein>
<gene>
    <name evidence="2" type="ORF">OsJ_31144</name>
</gene>
<dbReference type="Proteomes" id="UP000007752">
    <property type="component" value="Chromosome 10"/>
</dbReference>
<dbReference type="EMBL" id="CM000147">
    <property type="protein sequence ID" value="EEE50785.1"/>
    <property type="molecule type" value="Genomic_DNA"/>
</dbReference>
<reference evidence="2" key="2">
    <citation type="submission" date="2008-12" db="EMBL/GenBank/DDBJ databases">
        <title>Improved gene annotation of the rice (Oryza sativa) genomes.</title>
        <authorList>
            <person name="Wang J."/>
            <person name="Li R."/>
            <person name="Fan W."/>
            <person name="Huang Q."/>
            <person name="Zhang J."/>
            <person name="Zhou Y."/>
            <person name="Hu Y."/>
            <person name="Zi S."/>
            <person name="Li J."/>
            <person name="Ni P."/>
            <person name="Zheng H."/>
            <person name="Zhang Y."/>
            <person name="Zhao M."/>
            <person name="Hao Q."/>
            <person name="McDermott J."/>
            <person name="Samudrala R."/>
            <person name="Kristiansen K."/>
            <person name="Wong G.K.-S."/>
        </authorList>
    </citation>
    <scope>NUCLEOTIDE SEQUENCE</scope>
</reference>
<feature type="region of interest" description="Disordered" evidence="1">
    <location>
        <begin position="1"/>
        <end position="24"/>
    </location>
</feature>
<reference evidence="2" key="1">
    <citation type="journal article" date="2005" name="PLoS Biol.">
        <title>The genomes of Oryza sativa: a history of duplications.</title>
        <authorList>
            <person name="Yu J."/>
            <person name="Wang J."/>
            <person name="Lin W."/>
            <person name="Li S."/>
            <person name="Li H."/>
            <person name="Zhou J."/>
            <person name="Ni P."/>
            <person name="Dong W."/>
            <person name="Hu S."/>
            <person name="Zeng C."/>
            <person name="Zhang J."/>
            <person name="Zhang Y."/>
            <person name="Li R."/>
            <person name="Xu Z."/>
            <person name="Li S."/>
            <person name="Li X."/>
            <person name="Zheng H."/>
            <person name="Cong L."/>
            <person name="Lin L."/>
            <person name="Yin J."/>
            <person name="Geng J."/>
            <person name="Li G."/>
            <person name="Shi J."/>
            <person name="Liu J."/>
            <person name="Lv H."/>
            <person name="Li J."/>
            <person name="Wang J."/>
            <person name="Deng Y."/>
            <person name="Ran L."/>
            <person name="Shi X."/>
            <person name="Wang X."/>
            <person name="Wu Q."/>
            <person name="Li C."/>
            <person name="Ren X."/>
            <person name="Wang J."/>
            <person name="Wang X."/>
            <person name="Li D."/>
            <person name="Liu D."/>
            <person name="Zhang X."/>
            <person name="Ji Z."/>
            <person name="Zhao W."/>
            <person name="Sun Y."/>
            <person name="Zhang Z."/>
            <person name="Bao J."/>
            <person name="Han Y."/>
            <person name="Dong L."/>
            <person name="Ji J."/>
            <person name="Chen P."/>
            <person name="Wu S."/>
            <person name="Liu J."/>
            <person name="Xiao Y."/>
            <person name="Bu D."/>
            <person name="Tan J."/>
            <person name="Yang L."/>
            <person name="Ye C."/>
            <person name="Zhang J."/>
            <person name="Xu J."/>
            <person name="Zhou Y."/>
            <person name="Yu Y."/>
            <person name="Zhang B."/>
            <person name="Zhuang S."/>
            <person name="Wei H."/>
            <person name="Liu B."/>
            <person name="Lei M."/>
            <person name="Yu H."/>
            <person name="Li Y."/>
            <person name="Xu H."/>
            <person name="Wei S."/>
            <person name="He X."/>
            <person name="Fang L."/>
            <person name="Zhang Z."/>
            <person name="Zhang Y."/>
            <person name="Huang X."/>
            <person name="Su Z."/>
            <person name="Tong W."/>
            <person name="Li J."/>
            <person name="Tong Z."/>
            <person name="Li S."/>
            <person name="Ye J."/>
            <person name="Wang L."/>
            <person name="Fang L."/>
            <person name="Lei T."/>
            <person name="Chen C."/>
            <person name="Chen H."/>
            <person name="Xu Z."/>
            <person name="Li H."/>
            <person name="Huang H."/>
            <person name="Zhang F."/>
            <person name="Xu H."/>
            <person name="Li N."/>
            <person name="Zhao C."/>
            <person name="Li S."/>
            <person name="Dong L."/>
            <person name="Huang Y."/>
            <person name="Li L."/>
            <person name="Xi Y."/>
            <person name="Qi Q."/>
            <person name="Li W."/>
            <person name="Zhang B."/>
            <person name="Hu W."/>
            <person name="Zhang Y."/>
            <person name="Tian X."/>
            <person name="Jiao Y."/>
            <person name="Liang X."/>
            <person name="Jin J."/>
            <person name="Gao L."/>
            <person name="Zheng W."/>
            <person name="Hao B."/>
            <person name="Liu S."/>
            <person name="Wang W."/>
            <person name="Yuan L."/>
            <person name="Cao M."/>
            <person name="McDermott J."/>
            <person name="Samudrala R."/>
            <person name="Wang J."/>
            <person name="Wong G.K."/>
            <person name="Yang H."/>
        </authorList>
    </citation>
    <scope>NUCLEOTIDE SEQUENCE [LARGE SCALE GENOMIC DNA]</scope>
</reference>
<proteinExistence type="predicted"/>
<evidence type="ECO:0000256" key="1">
    <source>
        <dbReference type="SAM" id="MobiDB-lite"/>
    </source>
</evidence>
<dbReference type="AlphaFoldDB" id="B9G850"/>
<feature type="compositionally biased region" description="Basic and acidic residues" evidence="1">
    <location>
        <begin position="1"/>
        <end position="11"/>
    </location>
</feature>